<dbReference type="OrthoDB" id="9796287at2"/>
<dbReference type="STRING" id="980251.GCA_001642875_03541"/>
<dbReference type="InterPro" id="IPR045179">
    <property type="entry name" value="YgfZ/GcvT"/>
</dbReference>
<dbReference type="PANTHER" id="PTHR22602:SF0">
    <property type="entry name" value="TRANSFERASE CAF17, MITOCHONDRIAL-RELATED"/>
    <property type="match status" value="1"/>
</dbReference>
<name>A0A5B9PHS4_9BACT</name>
<dbReference type="RefSeq" id="WP_075082293.1">
    <property type="nucleotide sequence ID" value="NZ_CP042912.1"/>
</dbReference>
<dbReference type="SUPFAM" id="SSF103025">
    <property type="entry name" value="Folate-binding domain"/>
    <property type="match status" value="1"/>
</dbReference>
<dbReference type="GO" id="GO:0016226">
    <property type="term" value="P:iron-sulfur cluster assembly"/>
    <property type="evidence" value="ECO:0007669"/>
    <property type="project" value="TreeGrafter"/>
</dbReference>
<dbReference type="KEGG" id="mff:MFFC18_20540"/>
<dbReference type="PIRSF" id="PIRSF006487">
    <property type="entry name" value="GcvT"/>
    <property type="match status" value="1"/>
</dbReference>
<feature type="domain" description="GCVT N-terminal" evidence="2">
    <location>
        <begin position="18"/>
        <end position="125"/>
    </location>
</feature>
<keyword evidence="4" id="KW-1185">Reference proteome</keyword>
<gene>
    <name evidence="3" type="ORF">MFFC18_20540</name>
</gene>
<organism evidence="3 4">
    <name type="scientific">Mariniblastus fucicola</name>
    <dbReference type="NCBI Taxonomy" id="980251"/>
    <lineage>
        <taxon>Bacteria</taxon>
        <taxon>Pseudomonadati</taxon>
        <taxon>Planctomycetota</taxon>
        <taxon>Planctomycetia</taxon>
        <taxon>Pirellulales</taxon>
        <taxon>Pirellulaceae</taxon>
        <taxon>Mariniblastus</taxon>
    </lineage>
</organism>
<dbReference type="PANTHER" id="PTHR22602">
    <property type="entry name" value="TRANSFERASE CAF17, MITOCHONDRIAL-RELATED"/>
    <property type="match status" value="1"/>
</dbReference>
<keyword evidence="1" id="KW-0809">Transit peptide</keyword>
<reference evidence="3 4" key="1">
    <citation type="submission" date="2019-08" db="EMBL/GenBank/DDBJ databases">
        <title>Deep-cultivation of Planctomycetes and their phenomic and genomic characterization uncovers novel biology.</title>
        <authorList>
            <person name="Wiegand S."/>
            <person name="Jogler M."/>
            <person name="Boedeker C."/>
            <person name="Pinto D."/>
            <person name="Vollmers J."/>
            <person name="Rivas-Marin E."/>
            <person name="Kohn T."/>
            <person name="Peeters S.H."/>
            <person name="Heuer A."/>
            <person name="Rast P."/>
            <person name="Oberbeckmann S."/>
            <person name="Bunk B."/>
            <person name="Jeske O."/>
            <person name="Meyerdierks A."/>
            <person name="Storesund J.E."/>
            <person name="Kallscheuer N."/>
            <person name="Luecker S."/>
            <person name="Lage O.M."/>
            <person name="Pohl T."/>
            <person name="Merkel B.J."/>
            <person name="Hornburger P."/>
            <person name="Mueller R.-W."/>
            <person name="Bruemmer F."/>
            <person name="Labrenz M."/>
            <person name="Spormann A.M."/>
            <person name="Op den Camp H."/>
            <person name="Overmann J."/>
            <person name="Amann R."/>
            <person name="Jetten M.S.M."/>
            <person name="Mascher T."/>
            <person name="Medema M.H."/>
            <person name="Devos D.P."/>
            <person name="Kaster A.-K."/>
            <person name="Ovreas L."/>
            <person name="Rohde M."/>
            <person name="Galperin M.Y."/>
            <person name="Jogler C."/>
        </authorList>
    </citation>
    <scope>NUCLEOTIDE SEQUENCE [LARGE SCALE GENOMIC DNA]</scope>
    <source>
        <strain evidence="3 4">FC18</strain>
    </source>
</reference>
<dbReference type="Proteomes" id="UP000322214">
    <property type="component" value="Chromosome"/>
</dbReference>
<evidence type="ECO:0000259" key="2">
    <source>
        <dbReference type="Pfam" id="PF01571"/>
    </source>
</evidence>
<dbReference type="NCBIfam" id="TIGR03317">
    <property type="entry name" value="ygfZ_signature"/>
    <property type="match status" value="1"/>
</dbReference>
<protein>
    <submittedName>
        <fullName evidence="3">Putative global regulator</fullName>
    </submittedName>
</protein>
<dbReference type="EMBL" id="CP042912">
    <property type="protein sequence ID" value="QEG22193.1"/>
    <property type="molecule type" value="Genomic_DNA"/>
</dbReference>
<proteinExistence type="predicted"/>
<dbReference type="AlphaFoldDB" id="A0A5B9PHS4"/>
<dbReference type="InterPro" id="IPR017703">
    <property type="entry name" value="YgfZ/GCV_T_CS"/>
</dbReference>
<sequence>MTSKTDFSDTCAVASLSLSVIRLSGNDRAKFLHNFCTADINRLQADQCCEAFFLNHKGKTLSHGIVVCREVDLLIVSTAKSPSVLLEHLDRFLLSEDVQLQDVSQLWRGVFVFGGQCEQALQACDIQVPSVGGVASTGFQVVVRAELAGQGILILEAAAGDVDVAGKLLSNGAVDVSADHLDLLRIEKMTPWCDTEVTDRCLPQEFRRDSKAISFTKGCYLGQETVARLDALGHVNRYLSGFEILEGDVSVGDSFRKDEKKIGVVTSLAKDSEGRKFGLGFLRVEFTKPGDTVSCDGVKLQIK</sequence>
<evidence type="ECO:0000313" key="4">
    <source>
        <dbReference type="Proteomes" id="UP000322214"/>
    </source>
</evidence>
<dbReference type="Pfam" id="PF01571">
    <property type="entry name" value="GCV_T"/>
    <property type="match status" value="1"/>
</dbReference>
<accession>A0A5B9PHS4</accession>
<dbReference type="InterPro" id="IPR006222">
    <property type="entry name" value="GCVT_N"/>
</dbReference>
<dbReference type="InterPro" id="IPR027266">
    <property type="entry name" value="TrmE/GcvT-like"/>
</dbReference>
<dbReference type="Gene3D" id="3.30.1360.120">
    <property type="entry name" value="Probable tRNA modification gtpase trme, domain 1"/>
    <property type="match status" value="1"/>
</dbReference>
<evidence type="ECO:0000313" key="3">
    <source>
        <dbReference type="EMBL" id="QEG22193.1"/>
    </source>
</evidence>
<evidence type="ECO:0000256" key="1">
    <source>
        <dbReference type="ARBA" id="ARBA00022946"/>
    </source>
</evidence>